<accession>A0A366EBK3</accession>
<dbReference type="InterPro" id="IPR022742">
    <property type="entry name" value="Hydrolase_4"/>
</dbReference>
<feature type="binding site" evidence="3">
    <location>
        <position position="79"/>
    </location>
    <ligand>
        <name>substrate</name>
    </ligand>
</feature>
<evidence type="ECO:0000313" key="5">
    <source>
        <dbReference type="EMBL" id="RBO99707.1"/>
    </source>
</evidence>
<feature type="domain" description="Serine aminopeptidase S33" evidence="4">
    <location>
        <begin position="5"/>
        <end position="208"/>
    </location>
</feature>
<feature type="active site" description="Nucleophile" evidence="2">
    <location>
        <position position="78"/>
    </location>
</feature>
<dbReference type="GO" id="GO:0052689">
    <property type="term" value="F:carboxylic ester hydrolase activity"/>
    <property type="evidence" value="ECO:0007669"/>
    <property type="project" value="InterPro"/>
</dbReference>
<dbReference type="Gene3D" id="3.40.50.1820">
    <property type="entry name" value="alpha/beta hydrolase"/>
    <property type="match status" value="1"/>
</dbReference>
<comment type="caution">
    <text evidence="5">The sequence shown here is derived from an EMBL/GenBank/DDBJ whole genome shotgun (WGS) entry which is preliminary data.</text>
</comment>
<dbReference type="SUPFAM" id="SSF53474">
    <property type="entry name" value="alpha/beta-Hydrolases"/>
    <property type="match status" value="1"/>
</dbReference>
<organism evidence="5 6">
    <name type="scientific">Paraliobacillus ryukyuensis</name>
    <dbReference type="NCBI Taxonomy" id="200904"/>
    <lineage>
        <taxon>Bacteria</taxon>
        <taxon>Bacillati</taxon>
        <taxon>Bacillota</taxon>
        <taxon>Bacilli</taxon>
        <taxon>Bacillales</taxon>
        <taxon>Bacillaceae</taxon>
        <taxon>Paraliobacillus</taxon>
    </lineage>
</organism>
<protein>
    <submittedName>
        <fullName evidence="5">Esterase/lipase</fullName>
    </submittedName>
</protein>
<dbReference type="Proteomes" id="UP000252254">
    <property type="component" value="Unassembled WGS sequence"/>
</dbReference>
<dbReference type="STRING" id="200904.GCA_900168775_03285"/>
<dbReference type="EMBL" id="QNRI01000003">
    <property type="protein sequence ID" value="RBO99707.1"/>
    <property type="molecule type" value="Genomic_DNA"/>
</dbReference>
<feature type="active site" description="Charge relay system" evidence="2">
    <location>
        <position position="177"/>
    </location>
</feature>
<dbReference type="PANTHER" id="PTHR43798">
    <property type="entry name" value="MONOACYLGLYCEROL LIPASE"/>
    <property type="match status" value="1"/>
</dbReference>
<dbReference type="InterPro" id="IPR012354">
    <property type="entry name" value="Esterase_lipase"/>
</dbReference>
<dbReference type="InterPro" id="IPR029058">
    <property type="entry name" value="AB_hydrolase_fold"/>
</dbReference>
<dbReference type="GO" id="GO:0016020">
    <property type="term" value="C:membrane"/>
    <property type="evidence" value="ECO:0007669"/>
    <property type="project" value="TreeGrafter"/>
</dbReference>
<sequence length="237" mass="26916">MIGCLCLHGFTGGSYEIEPLATYLKEHTDWLIEIPTLPGHGMSLALHNVGYKDWIETAEQRLQVLKQKVDRVYVIGFSMGGMIASYLAANYQVDKLVLLSPSRRYLNIKQMVADIGDMIKDKMTGHLQENMLYQNYQHKKGAVPLRAYVEFLKCMKCTKPSLKQITCPVFVAQGIQDGMVPYRVTHYLDKEIPIDIDVIYYLDSSHLICLGKDKDVLNKSVHNFLITKKEKAISTAL</sequence>
<gene>
    <name evidence="5" type="ORF">DES48_10332</name>
</gene>
<proteinExistence type="predicted"/>
<evidence type="ECO:0000256" key="3">
    <source>
        <dbReference type="PIRSR" id="PIRSR017388-2"/>
    </source>
</evidence>
<keyword evidence="1" id="KW-0378">Hydrolase</keyword>
<dbReference type="OrthoDB" id="9786110at2"/>
<feature type="binding site" evidence="3">
    <location>
        <position position="10"/>
    </location>
    <ligand>
        <name>substrate</name>
    </ligand>
</feature>
<dbReference type="InterPro" id="IPR050266">
    <property type="entry name" value="AB_hydrolase_sf"/>
</dbReference>
<feature type="active site" description="Charge relay system" evidence="2">
    <location>
        <position position="206"/>
    </location>
</feature>
<evidence type="ECO:0000259" key="4">
    <source>
        <dbReference type="Pfam" id="PF12146"/>
    </source>
</evidence>
<dbReference type="PANTHER" id="PTHR43798:SF31">
    <property type="entry name" value="AB HYDROLASE SUPERFAMILY PROTEIN YCLE"/>
    <property type="match status" value="1"/>
</dbReference>
<dbReference type="AlphaFoldDB" id="A0A366EBK3"/>
<dbReference type="PIRSF" id="PIRSF017388">
    <property type="entry name" value="Esterase_lipase"/>
    <property type="match status" value="1"/>
</dbReference>
<evidence type="ECO:0000313" key="6">
    <source>
        <dbReference type="Proteomes" id="UP000252254"/>
    </source>
</evidence>
<evidence type="ECO:0000256" key="1">
    <source>
        <dbReference type="ARBA" id="ARBA00022801"/>
    </source>
</evidence>
<dbReference type="Pfam" id="PF12146">
    <property type="entry name" value="Hydrolase_4"/>
    <property type="match status" value="1"/>
</dbReference>
<reference evidence="5 6" key="1">
    <citation type="submission" date="2018-06" db="EMBL/GenBank/DDBJ databases">
        <title>Genomic Encyclopedia of Type Strains, Phase IV (KMG-IV): sequencing the most valuable type-strain genomes for metagenomic binning, comparative biology and taxonomic classification.</title>
        <authorList>
            <person name="Goeker M."/>
        </authorList>
    </citation>
    <scope>NUCLEOTIDE SEQUENCE [LARGE SCALE GENOMIC DNA]</scope>
    <source>
        <strain evidence="5 6">DSM 15140</strain>
    </source>
</reference>
<evidence type="ECO:0000256" key="2">
    <source>
        <dbReference type="PIRSR" id="PIRSR017388-1"/>
    </source>
</evidence>
<keyword evidence="6" id="KW-1185">Reference proteome</keyword>
<name>A0A366EBK3_9BACI</name>
<dbReference type="RefSeq" id="WP_113867789.1">
    <property type="nucleotide sequence ID" value="NZ_BAABQN010000011.1"/>
</dbReference>